<dbReference type="Pfam" id="PF00622">
    <property type="entry name" value="SPRY"/>
    <property type="match status" value="1"/>
</dbReference>
<feature type="coiled-coil region" evidence="9">
    <location>
        <begin position="234"/>
        <end position="286"/>
    </location>
</feature>
<reference evidence="13" key="1">
    <citation type="thesis" date="2020" institute="ProQuest LLC" country="789 East Eisenhower Parkway, Ann Arbor, MI, USA">
        <title>Comparative Genomics and Chromosome Evolution.</title>
        <authorList>
            <person name="Mudd A.B."/>
        </authorList>
    </citation>
    <scope>NUCLEOTIDE SEQUENCE</scope>
    <source>
        <strain evidence="13">237g6f4</strain>
        <tissue evidence="13">Blood</tissue>
    </source>
</reference>
<evidence type="ECO:0000256" key="8">
    <source>
        <dbReference type="PROSITE-ProRule" id="PRU00024"/>
    </source>
</evidence>
<dbReference type="Gene3D" id="2.60.120.920">
    <property type="match status" value="1"/>
</dbReference>
<feature type="domain" description="B30.2/SPRY" evidence="12">
    <location>
        <begin position="338"/>
        <end position="527"/>
    </location>
</feature>
<dbReference type="GO" id="GO:0045087">
    <property type="term" value="P:innate immune response"/>
    <property type="evidence" value="ECO:0007669"/>
    <property type="project" value="UniProtKB-KW"/>
</dbReference>
<evidence type="ECO:0000256" key="1">
    <source>
        <dbReference type="ARBA" id="ARBA00022588"/>
    </source>
</evidence>
<dbReference type="PANTHER" id="PTHR25465">
    <property type="entry name" value="B-BOX DOMAIN CONTAINING"/>
    <property type="match status" value="1"/>
</dbReference>
<keyword evidence="4 8" id="KW-0863">Zinc-finger</keyword>
<dbReference type="Gene3D" id="4.10.830.40">
    <property type="match status" value="1"/>
</dbReference>
<dbReference type="InterPro" id="IPR013083">
    <property type="entry name" value="Znf_RING/FYVE/PHD"/>
</dbReference>
<dbReference type="InterPro" id="IPR000315">
    <property type="entry name" value="Znf_B-box"/>
</dbReference>
<dbReference type="SMART" id="SM00336">
    <property type="entry name" value="BBOX"/>
    <property type="match status" value="1"/>
</dbReference>
<dbReference type="SUPFAM" id="SSF57850">
    <property type="entry name" value="RING/U-box"/>
    <property type="match status" value="1"/>
</dbReference>
<dbReference type="InterPro" id="IPR051051">
    <property type="entry name" value="E3_ubiq-ligase_TRIM/RNF"/>
</dbReference>
<keyword evidence="6" id="KW-0862">Zinc</keyword>
<dbReference type="Gene3D" id="3.30.160.60">
    <property type="entry name" value="Classic Zinc Finger"/>
    <property type="match status" value="1"/>
</dbReference>
<dbReference type="SMART" id="SM00184">
    <property type="entry name" value="RING"/>
    <property type="match status" value="1"/>
</dbReference>
<feature type="domain" description="B box-type" evidence="11">
    <location>
        <begin position="135"/>
        <end position="176"/>
    </location>
</feature>
<keyword evidence="3" id="KW-0479">Metal-binding</keyword>
<evidence type="ECO:0000256" key="3">
    <source>
        <dbReference type="ARBA" id="ARBA00022723"/>
    </source>
</evidence>
<dbReference type="PROSITE" id="PS50089">
    <property type="entry name" value="ZF_RING_2"/>
    <property type="match status" value="1"/>
</dbReference>
<dbReference type="Proteomes" id="UP000824782">
    <property type="component" value="Unassembled WGS sequence"/>
</dbReference>
<dbReference type="PANTHER" id="PTHR25465:SF41">
    <property type="entry name" value="E3 UBIQUITIN-PROTEIN LIGASE RNF135"/>
    <property type="match status" value="1"/>
</dbReference>
<dbReference type="Pfam" id="PF00643">
    <property type="entry name" value="zf-B_box"/>
    <property type="match status" value="1"/>
</dbReference>
<evidence type="ECO:0000313" key="14">
    <source>
        <dbReference type="Proteomes" id="UP000824782"/>
    </source>
</evidence>
<keyword evidence="1" id="KW-0399">Innate immunity</keyword>
<dbReference type="PRINTS" id="PR01407">
    <property type="entry name" value="BUTYPHLNCDUF"/>
</dbReference>
<evidence type="ECO:0000313" key="13">
    <source>
        <dbReference type="EMBL" id="KAG8550950.1"/>
    </source>
</evidence>
<organism evidence="13 14">
    <name type="scientific">Engystomops pustulosus</name>
    <name type="common">Tungara frog</name>
    <name type="synonym">Physalaemus pustulosus</name>
    <dbReference type="NCBI Taxonomy" id="76066"/>
    <lineage>
        <taxon>Eukaryota</taxon>
        <taxon>Metazoa</taxon>
        <taxon>Chordata</taxon>
        <taxon>Craniata</taxon>
        <taxon>Vertebrata</taxon>
        <taxon>Euteleostomi</taxon>
        <taxon>Amphibia</taxon>
        <taxon>Batrachia</taxon>
        <taxon>Anura</taxon>
        <taxon>Neobatrachia</taxon>
        <taxon>Hyloidea</taxon>
        <taxon>Leptodactylidae</taxon>
        <taxon>Leiuperinae</taxon>
        <taxon>Engystomops</taxon>
    </lineage>
</organism>
<dbReference type="AlphaFoldDB" id="A0AAV6ZUM7"/>
<dbReference type="InterPro" id="IPR013320">
    <property type="entry name" value="ConA-like_dom_sf"/>
</dbReference>
<dbReference type="SMART" id="SM00449">
    <property type="entry name" value="SPRY"/>
    <property type="match status" value="1"/>
</dbReference>
<evidence type="ECO:0000259" key="10">
    <source>
        <dbReference type="PROSITE" id="PS50089"/>
    </source>
</evidence>
<keyword evidence="2" id="KW-0808">Transferase</keyword>
<dbReference type="Gene3D" id="3.30.40.10">
    <property type="entry name" value="Zinc/RING finger domain, C3HC4 (zinc finger)"/>
    <property type="match status" value="1"/>
</dbReference>
<accession>A0AAV6ZUM7</accession>
<dbReference type="PROSITE" id="PS50188">
    <property type="entry name" value="B302_SPRY"/>
    <property type="match status" value="1"/>
</dbReference>
<evidence type="ECO:0000256" key="7">
    <source>
        <dbReference type="ARBA" id="ARBA00022859"/>
    </source>
</evidence>
<dbReference type="InterPro" id="IPR003879">
    <property type="entry name" value="Butyrophylin_SPRY"/>
</dbReference>
<dbReference type="GO" id="GO:0016740">
    <property type="term" value="F:transferase activity"/>
    <property type="evidence" value="ECO:0007669"/>
    <property type="project" value="UniProtKB-KW"/>
</dbReference>
<comment type="caution">
    <text evidence="13">The sequence shown here is derived from an EMBL/GenBank/DDBJ whole genome shotgun (WGS) entry which is preliminary data.</text>
</comment>
<keyword evidence="5" id="KW-0833">Ubl conjugation pathway</keyword>
<dbReference type="Pfam" id="PF00097">
    <property type="entry name" value="zf-C3HC4"/>
    <property type="match status" value="1"/>
</dbReference>
<proteinExistence type="predicted"/>
<feature type="domain" description="RING-type" evidence="10">
    <location>
        <begin position="12"/>
        <end position="55"/>
    </location>
</feature>
<evidence type="ECO:0000256" key="2">
    <source>
        <dbReference type="ARBA" id="ARBA00022679"/>
    </source>
</evidence>
<dbReference type="GO" id="GO:0008270">
    <property type="term" value="F:zinc ion binding"/>
    <property type="evidence" value="ECO:0007669"/>
    <property type="project" value="UniProtKB-KW"/>
</dbReference>
<sequence length="527" mass="59586">MAYMFLKKEIICSLCSDVYTDPVMLHCGHNFCSDCIKSHISKDGRSGIFNCPECKQMSKTKAPLTLNIKLQSIAQNWKSVDNRLRLGEASCTYCLEYPRPAVKICLHCESSLCEKHLEVHSKGPEHSLTNVTSPPQSRVCSVHGDVLKFFCTEDKAVICMQCFIAGSHQGHAVQLLEAASGHRKEELQVMAEHMHTKLRALKERTNALQTVMAGNKAKAEKVKAEIRTVCSGLLTALQEVAAKMETEIKEQEFEVFRVIMDELVSLQDSEEQLSQKIQRVEDLSNQADPVLLLEATKGLTPHGKRQKTGHQVNHTYPQAEIDLLLISLRFTKNFEKFVSLIPTLLFAQCPHLKHKTSILLDFLIASDYLIVSTDCTVVRYTPYKRLPGIIEREQFTTSQVLSKTVFPYGKHYWEVKTDENGVKAVGVAYLSIEKCGREAFIGYNEKSWCLTWGHGYMEACHNSLSTHISCEGPTVTSMGVYLDYDRGQISFYRLCSPVTHLYTFTARFTEPLYAAFYVVDTWIKVNP</sequence>
<dbReference type="InterPro" id="IPR043136">
    <property type="entry name" value="B30.2/SPRY_sf"/>
</dbReference>
<dbReference type="EMBL" id="WNYA01000014">
    <property type="protein sequence ID" value="KAG8550950.1"/>
    <property type="molecule type" value="Genomic_DNA"/>
</dbReference>
<name>A0AAV6ZUM7_ENGPU</name>
<dbReference type="PROSITE" id="PS50119">
    <property type="entry name" value="ZF_BBOX"/>
    <property type="match status" value="1"/>
</dbReference>
<dbReference type="InterPro" id="IPR001870">
    <property type="entry name" value="B30.2/SPRY"/>
</dbReference>
<dbReference type="SUPFAM" id="SSF57845">
    <property type="entry name" value="B-box zinc-binding domain"/>
    <property type="match status" value="1"/>
</dbReference>
<gene>
    <name evidence="13" type="ORF">GDO81_023879</name>
</gene>
<dbReference type="InterPro" id="IPR003877">
    <property type="entry name" value="SPRY_dom"/>
</dbReference>
<evidence type="ECO:0000256" key="9">
    <source>
        <dbReference type="SAM" id="Coils"/>
    </source>
</evidence>
<dbReference type="InterPro" id="IPR018957">
    <property type="entry name" value="Znf_C3HC4_RING-type"/>
</dbReference>
<keyword evidence="9" id="KW-0175">Coiled coil</keyword>
<evidence type="ECO:0000259" key="12">
    <source>
        <dbReference type="PROSITE" id="PS50188"/>
    </source>
</evidence>
<keyword evidence="7" id="KW-0391">Immunity</keyword>
<dbReference type="PROSITE" id="PS00518">
    <property type="entry name" value="ZF_RING_1"/>
    <property type="match status" value="1"/>
</dbReference>
<protein>
    <submittedName>
        <fullName evidence="13">Uncharacterized protein</fullName>
    </submittedName>
</protein>
<evidence type="ECO:0000259" key="11">
    <source>
        <dbReference type="PROSITE" id="PS50119"/>
    </source>
</evidence>
<evidence type="ECO:0000256" key="5">
    <source>
        <dbReference type="ARBA" id="ARBA00022786"/>
    </source>
</evidence>
<dbReference type="InterPro" id="IPR017907">
    <property type="entry name" value="Znf_RING_CS"/>
</dbReference>
<dbReference type="InterPro" id="IPR001841">
    <property type="entry name" value="Znf_RING"/>
</dbReference>
<dbReference type="SUPFAM" id="SSF49899">
    <property type="entry name" value="Concanavalin A-like lectins/glucanases"/>
    <property type="match status" value="1"/>
</dbReference>
<evidence type="ECO:0000256" key="4">
    <source>
        <dbReference type="ARBA" id="ARBA00022771"/>
    </source>
</evidence>
<evidence type="ECO:0000256" key="6">
    <source>
        <dbReference type="ARBA" id="ARBA00022833"/>
    </source>
</evidence>
<keyword evidence="14" id="KW-1185">Reference proteome</keyword>